<dbReference type="AlphaFoldDB" id="A0AAD5AQZ3"/>
<feature type="compositionally biased region" description="Basic and acidic residues" evidence="1">
    <location>
        <begin position="570"/>
        <end position="585"/>
    </location>
</feature>
<dbReference type="InterPro" id="IPR003117">
    <property type="entry name" value="cAMP_dep_PK_reg_su_I/II_a/b"/>
</dbReference>
<feature type="compositionally biased region" description="Basic and acidic residues" evidence="1">
    <location>
        <begin position="549"/>
        <end position="559"/>
    </location>
</feature>
<dbReference type="InterPro" id="IPR000048">
    <property type="entry name" value="IQ_motif_EF-hand-BS"/>
</dbReference>
<sequence>MAVSLSNATVRVPGGFANLLEGLAREVLRDQPEDIPAFAAQYFTTLLKRREESGMDPVKWGEMMEHRFFNDDAFKNAPKQENCSPVQETRSSVIEDPPFDLSENNEDKLTKSNRNSSASPETLEAFEDIVEPEPQPNDELNKSEDDSGETDSELDLEYSYSGTADVDICTQELNKMVEEVEEHAVENLLEFSADDNEENETEEKELEQVTLLSYGGLANVDVCSEELQTTLQEEEQSGGSGDIPVTDAHFINSSESPDPVLVKQDVPDTQDEFIPSGAETSVYVEQDADEELNSFSDDEKTIVFPVKEDQIGETGHLSDDVAEMTSDLFDDAGPEIPIVEHLDLNEESESISVSDVAKTFDDSNPDEIPLGVENQQATDILAAEDMSESSFILEKGSLADRSNEDKTGMDDFPKVEEENNDGDSDTDVTDASDESDFLTDMQEDKTNDDPQDMSEMIPVEAMEGLVDSDPNSTGFSADDVNTDDARTFQQDVYKVGNTSETDQENNGGNALEDTQEDNLFYSTFTHESKPPLPVPTSVEYEQDSTYKQYARDSQEHAEEPEINDQQDYEDMVHENVLESGNKDVDQQEESSQPQEEEDIMDIPLDDPEANKAAAKIQAGFRGHMTRKKLKPGDKPGEEVSSTSETLNGSQGDAGQ</sequence>
<organism evidence="3 4">
    <name type="scientific">Silurus asotus</name>
    <name type="common">Amur catfish</name>
    <name type="synonym">Parasilurus asotus</name>
    <dbReference type="NCBI Taxonomy" id="30991"/>
    <lineage>
        <taxon>Eukaryota</taxon>
        <taxon>Metazoa</taxon>
        <taxon>Chordata</taxon>
        <taxon>Craniata</taxon>
        <taxon>Vertebrata</taxon>
        <taxon>Euteleostomi</taxon>
        <taxon>Actinopterygii</taxon>
        <taxon>Neopterygii</taxon>
        <taxon>Teleostei</taxon>
        <taxon>Ostariophysi</taxon>
        <taxon>Siluriformes</taxon>
        <taxon>Siluridae</taxon>
        <taxon>Silurus</taxon>
    </lineage>
</organism>
<evidence type="ECO:0000313" key="3">
    <source>
        <dbReference type="EMBL" id="KAI5620811.1"/>
    </source>
</evidence>
<feature type="region of interest" description="Disordered" evidence="1">
    <location>
        <begin position="229"/>
        <end position="263"/>
    </location>
</feature>
<dbReference type="CDD" id="cd23767">
    <property type="entry name" value="IQCD"/>
    <property type="match status" value="1"/>
</dbReference>
<dbReference type="EMBL" id="MU551642">
    <property type="protein sequence ID" value="KAI5620811.1"/>
    <property type="molecule type" value="Genomic_DNA"/>
</dbReference>
<dbReference type="CDD" id="cd12100">
    <property type="entry name" value="DD_CABYR_SP17"/>
    <property type="match status" value="1"/>
</dbReference>
<dbReference type="PANTHER" id="PTHR10699">
    <property type="entry name" value="NEUROMODULIN"/>
    <property type="match status" value="1"/>
</dbReference>
<accession>A0AAD5AQZ3</accession>
<dbReference type="Pfam" id="PF00612">
    <property type="entry name" value="IQ"/>
    <property type="match status" value="1"/>
</dbReference>
<reference evidence="3" key="1">
    <citation type="submission" date="2018-07" db="EMBL/GenBank/DDBJ databases">
        <title>Comparative genomics of catfishes provides insights into carnivory and benthic adaptation.</title>
        <authorList>
            <person name="Zhang Y."/>
            <person name="Wang D."/>
            <person name="Peng Z."/>
            <person name="Zheng S."/>
            <person name="Shao F."/>
            <person name="Tao W."/>
        </authorList>
    </citation>
    <scope>NUCLEOTIDE SEQUENCE</scope>
    <source>
        <strain evidence="3">Chongqing</strain>
    </source>
</reference>
<feature type="region of interest" description="Disordered" evidence="1">
    <location>
        <begin position="392"/>
        <end position="453"/>
    </location>
</feature>
<evidence type="ECO:0000313" key="4">
    <source>
        <dbReference type="Proteomes" id="UP001205998"/>
    </source>
</evidence>
<dbReference type="InterPro" id="IPR047579">
    <property type="entry name" value="DD_CABYR_SP17"/>
</dbReference>
<dbReference type="PANTHER" id="PTHR10699:SF16">
    <property type="entry name" value="SPERM SURFACE PROTEIN SP17"/>
    <property type="match status" value="1"/>
</dbReference>
<keyword evidence="4" id="KW-1185">Reference proteome</keyword>
<feature type="region of interest" description="Disordered" evidence="1">
    <location>
        <begin position="75"/>
        <end position="153"/>
    </location>
</feature>
<feature type="compositionally biased region" description="Acidic residues" evidence="1">
    <location>
        <begin position="594"/>
        <end position="607"/>
    </location>
</feature>
<feature type="compositionally biased region" description="Acidic residues" evidence="1">
    <location>
        <begin position="560"/>
        <end position="569"/>
    </location>
</feature>
<evidence type="ECO:0000259" key="2">
    <source>
        <dbReference type="SMART" id="SM00394"/>
    </source>
</evidence>
<dbReference type="PROSITE" id="PS50096">
    <property type="entry name" value="IQ"/>
    <property type="match status" value="1"/>
</dbReference>
<protein>
    <recommendedName>
        <fullName evidence="2">RIIa domain-containing protein</fullName>
    </recommendedName>
</protein>
<feature type="domain" description="RIIa" evidence="2">
    <location>
        <begin position="14"/>
        <end position="51"/>
    </location>
</feature>
<dbReference type="GO" id="GO:0005516">
    <property type="term" value="F:calmodulin binding"/>
    <property type="evidence" value="ECO:0007669"/>
    <property type="project" value="TreeGrafter"/>
</dbReference>
<proteinExistence type="predicted"/>
<feature type="compositionally biased region" description="Polar residues" evidence="1">
    <location>
        <begin position="79"/>
        <end position="92"/>
    </location>
</feature>
<feature type="compositionally biased region" description="Basic and acidic residues" evidence="1">
    <location>
        <begin position="397"/>
        <end position="417"/>
    </location>
</feature>
<name>A0AAD5AQZ3_SILAS</name>
<feature type="region of interest" description="Disordered" evidence="1">
    <location>
        <begin position="494"/>
        <end position="655"/>
    </location>
</feature>
<dbReference type="Pfam" id="PF02197">
    <property type="entry name" value="RIIa"/>
    <property type="match status" value="1"/>
</dbReference>
<dbReference type="Gene3D" id="1.20.890.10">
    <property type="entry name" value="cAMP-dependent protein kinase regulatory subunit, dimerization-anchoring domain"/>
    <property type="match status" value="1"/>
</dbReference>
<dbReference type="SMART" id="SM00394">
    <property type="entry name" value="RIIa"/>
    <property type="match status" value="1"/>
</dbReference>
<evidence type="ECO:0000256" key="1">
    <source>
        <dbReference type="SAM" id="MobiDB-lite"/>
    </source>
</evidence>
<feature type="compositionally biased region" description="Polar residues" evidence="1">
    <location>
        <begin position="639"/>
        <end position="655"/>
    </location>
</feature>
<feature type="compositionally biased region" description="Acidic residues" evidence="1">
    <location>
        <begin position="418"/>
        <end position="437"/>
    </location>
</feature>
<dbReference type="SUPFAM" id="SSF47391">
    <property type="entry name" value="Dimerization-anchoring domain of cAMP-dependent PK regulatory subunit"/>
    <property type="match status" value="1"/>
</dbReference>
<dbReference type="Proteomes" id="UP001205998">
    <property type="component" value="Unassembled WGS sequence"/>
</dbReference>
<gene>
    <name evidence="3" type="ORF">C0J50_19683</name>
</gene>
<dbReference type="SMART" id="SM00015">
    <property type="entry name" value="IQ"/>
    <property type="match status" value="1"/>
</dbReference>
<feature type="compositionally biased region" description="Polar residues" evidence="1">
    <location>
        <begin position="496"/>
        <end position="508"/>
    </location>
</feature>
<comment type="caution">
    <text evidence="3">The sequence shown here is derived from an EMBL/GenBank/DDBJ whole genome shotgun (WGS) entry which is preliminary data.</text>
</comment>